<name>A0A967F1R1_9PROT</name>
<dbReference type="NCBIfam" id="NF004781">
    <property type="entry name" value="PRK06127.1"/>
    <property type="match status" value="1"/>
</dbReference>
<evidence type="ECO:0000256" key="2">
    <source>
        <dbReference type="ARBA" id="ARBA00023239"/>
    </source>
</evidence>
<dbReference type="GO" id="GO:0006635">
    <property type="term" value="P:fatty acid beta-oxidation"/>
    <property type="evidence" value="ECO:0007669"/>
    <property type="project" value="TreeGrafter"/>
</dbReference>
<dbReference type="EC" id="4.2.1.17" evidence="4"/>
<dbReference type="CDD" id="cd06558">
    <property type="entry name" value="crotonase-like"/>
    <property type="match status" value="1"/>
</dbReference>
<comment type="caution">
    <text evidence="4">The sequence shown here is derived from an EMBL/GenBank/DDBJ whole genome shotgun (WGS) entry which is preliminary data.</text>
</comment>
<dbReference type="InterPro" id="IPR001753">
    <property type="entry name" value="Enoyl-CoA_hydra/iso"/>
</dbReference>
<proteinExistence type="inferred from homology"/>
<evidence type="ECO:0000256" key="3">
    <source>
        <dbReference type="RuleBase" id="RU003707"/>
    </source>
</evidence>
<comment type="similarity">
    <text evidence="1 3">Belongs to the enoyl-CoA hydratase/isomerase family.</text>
</comment>
<dbReference type="Gene3D" id="1.10.12.10">
    <property type="entry name" value="Lyase 2-enoyl-coa Hydratase, Chain A, domain 2"/>
    <property type="match status" value="1"/>
</dbReference>
<dbReference type="Gene3D" id="3.90.226.10">
    <property type="entry name" value="2-enoyl-CoA Hydratase, Chain A, domain 1"/>
    <property type="match status" value="1"/>
</dbReference>
<keyword evidence="5" id="KW-1185">Reference proteome</keyword>
<dbReference type="SUPFAM" id="SSF52096">
    <property type="entry name" value="ClpP/crotonase"/>
    <property type="match status" value="1"/>
</dbReference>
<dbReference type="PROSITE" id="PS00166">
    <property type="entry name" value="ENOYL_COA_HYDRATASE"/>
    <property type="match status" value="1"/>
</dbReference>
<dbReference type="PANTHER" id="PTHR11941:SF54">
    <property type="entry name" value="ENOYL-COA HYDRATASE, MITOCHONDRIAL"/>
    <property type="match status" value="1"/>
</dbReference>
<dbReference type="InterPro" id="IPR014748">
    <property type="entry name" value="Enoyl-CoA_hydra_C"/>
</dbReference>
<organism evidence="4 5">
    <name type="scientific">Pelagibius litoralis</name>
    <dbReference type="NCBI Taxonomy" id="374515"/>
    <lineage>
        <taxon>Bacteria</taxon>
        <taxon>Pseudomonadati</taxon>
        <taxon>Pseudomonadota</taxon>
        <taxon>Alphaproteobacteria</taxon>
        <taxon>Rhodospirillales</taxon>
        <taxon>Rhodovibrionaceae</taxon>
        <taxon>Pelagibius</taxon>
    </lineage>
</organism>
<evidence type="ECO:0000313" key="4">
    <source>
        <dbReference type="EMBL" id="NIA71480.1"/>
    </source>
</evidence>
<dbReference type="RefSeq" id="WP_167229162.1">
    <property type="nucleotide sequence ID" value="NZ_JAAQPH010000023.1"/>
</dbReference>
<evidence type="ECO:0000313" key="5">
    <source>
        <dbReference type="Proteomes" id="UP000761264"/>
    </source>
</evidence>
<dbReference type="InterPro" id="IPR018376">
    <property type="entry name" value="Enoyl-CoA_hyd/isom_CS"/>
</dbReference>
<dbReference type="Proteomes" id="UP000761264">
    <property type="component" value="Unassembled WGS sequence"/>
</dbReference>
<dbReference type="AlphaFoldDB" id="A0A967F1R1"/>
<keyword evidence="2 4" id="KW-0456">Lyase</keyword>
<gene>
    <name evidence="4" type="ORF">HBA54_23085</name>
</gene>
<dbReference type="GO" id="GO:0004300">
    <property type="term" value="F:enoyl-CoA hydratase activity"/>
    <property type="evidence" value="ECO:0007669"/>
    <property type="project" value="UniProtKB-EC"/>
</dbReference>
<dbReference type="EMBL" id="JAAQPH010000023">
    <property type="protein sequence ID" value="NIA71480.1"/>
    <property type="molecule type" value="Genomic_DNA"/>
</dbReference>
<dbReference type="Pfam" id="PF00378">
    <property type="entry name" value="ECH_1"/>
    <property type="match status" value="1"/>
</dbReference>
<reference evidence="4" key="1">
    <citation type="submission" date="2020-03" db="EMBL/GenBank/DDBJ databases">
        <title>Genome of Pelagibius litoralis DSM 21314T.</title>
        <authorList>
            <person name="Wang G."/>
        </authorList>
    </citation>
    <scope>NUCLEOTIDE SEQUENCE</scope>
    <source>
        <strain evidence="4">DSM 21314</strain>
    </source>
</reference>
<dbReference type="InterPro" id="IPR029045">
    <property type="entry name" value="ClpP/crotonase-like_dom_sf"/>
</dbReference>
<accession>A0A967F1R1</accession>
<protein>
    <submittedName>
        <fullName evidence="4">Enoyl-CoA hydratase</fullName>
        <ecNumber evidence="4">4.2.1.17</ecNumber>
    </submittedName>
</protein>
<sequence length="261" mass="28139">MTDKVLTERNGDIARIIFNQPEKRNAVSLEMWEAVETALEAFAEDPSVRILILSGAGGKAFVSGADISKFETERADEKAVAHYNTTTKRVYTAVEGFPKPTIAQIDGFCVGGGVALALCCDLRICGEGSQFAIPAAKLGLGYGFAGINRLVNIVGPAFAKEIFFTARRFDAEDARIMGLVNRIVPDGAVRQAAEETAAMIAANAPMTVGSVKFIIGETLKDESARDLAACEQRVKECFDSSDYIEGRRAFLEKRKPLFAGS</sequence>
<evidence type="ECO:0000256" key="1">
    <source>
        <dbReference type="ARBA" id="ARBA00005254"/>
    </source>
</evidence>
<dbReference type="PANTHER" id="PTHR11941">
    <property type="entry name" value="ENOYL-COA HYDRATASE-RELATED"/>
    <property type="match status" value="1"/>
</dbReference>